<name>A0A8J6NP67_9CHLR</name>
<dbReference type="EMBL" id="JACNJN010000188">
    <property type="protein sequence ID" value="MBC8336751.1"/>
    <property type="molecule type" value="Genomic_DNA"/>
</dbReference>
<organism evidence="1 2">
    <name type="scientific">Candidatus Desulfolinea nitratireducens</name>
    <dbReference type="NCBI Taxonomy" id="2841698"/>
    <lineage>
        <taxon>Bacteria</taxon>
        <taxon>Bacillati</taxon>
        <taxon>Chloroflexota</taxon>
        <taxon>Anaerolineae</taxon>
        <taxon>Anaerolineales</taxon>
        <taxon>Anaerolineales incertae sedis</taxon>
        <taxon>Candidatus Desulfolinea</taxon>
    </lineage>
</organism>
<sequence>MHFEGIVAIQAPREKVWNFLTNPDFVSQCAPGIKSVDVIIPDKKFRAVAAVGFGSISTTFDNEIEFVELIDLEFAKVKVHGKAPGSAVDALGEMKLSDGEDGATNLTWSAEITIVGTIASLASRMLGGVTNKLTGIFFSCVKKKIEE</sequence>
<dbReference type="CDD" id="cd05018">
    <property type="entry name" value="CoxG"/>
    <property type="match status" value="1"/>
</dbReference>
<proteinExistence type="predicted"/>
<evidence type="ECO:0000313" key="1">
    <source>
        <dbReference type="EMBL" id="MBC8336751.1"/>
    </source>
</evidence>
<dbReference type="InterPro" id="IPR010419">
    <property type="entry name" value="CO_DH_gsu"/>
</dbReference>
<accession>A0A8J6NP67</accession>
<dbReference type="SUPFAM" id="SSF55961">
    <property type="entry name" value="Bet v1-like"/>
    <property type="match status" value="1"/>
</dbReference>
<dbReference type="PANTHER" id="PTHR38588:SF1">
    <property type="entry name" value="BLL0334 PROTEIN"/>
    <property type="match status" value="1"/>
</dbReference>
<dbReference type="Pfam" id="PF06240">
    <property type="entry name" value="COXG"/>
    <property type="match status" value="1"/>
</dbReference>
<dbReference type="InterPro" id="IPR023393">
    <property type="entry name" value="START-like_dom_sf"/>
</dbReference>
<evidence type="ECO:0000313" key="2">
    <source>
        <dbReference type="Proteomes" id="UP000614469"/>
    </source>
</evidence>
<gene>
    <name evidence="1" type="ORF">H8E29_15925</name>
</gene>
<dbReference type="Proteomes" id="UP000614469">
    <property type="component" value="Unassembled WGS sequence"/>
</dbReference>
<protein>
    <submittedName>
        <fullName evidence="1">Carbon monoxide dehydrogenase subunit G</fullName>
    </submittedName>
</protein>
<dbReference type="AlphaFoldDB" id="A0A8J6NP67"/>
<comment type="caution">
    <text evidence="1">The sequence shown here is derived from an EMBL/GenBank/DDBJ whole genome shotgun (WGS) entry which is preliminary data.</text>
</comment>
<dbReference type="PANTHER" id="PTHR38588">
    <property type="entry name" value="BLL0334 PROTEIN"/>
    <property type="match status" value="1"/>
</dbReference>
<dbReference type="Gene3D" id="3.30.530.20">
    <property type="match status" value="1"/>
</dbReference>
<reference evidence="1 2" key="1">
    <citation type="submission" date="2020-08" db="EMBL/GenBank/DDBJ databases">
        <title>Bridging the membrane lipid divide: bacteria of the FCB group superphylum have the potential to synthesize archaeal ether lipids.</title>
        <authorList>
            <person name="Villanueva L."/>
            <person name="Von Meijenfeldt F.A.B."/>
            <person name="Westbye A.B."/>
            <person name="Yadav S."/>
            <person name="Hopmans E.C."/>
            <person name="Dutilh B.E."/>
            <person name="Sinninghe Damste J.S."/>
        </authorList>
    </citation>
    <scope>NUCLEOTIDE SEQUENCE [LARGE SCALE GENOMIC DNA]</scope>
    <source>
        <strain evidence="1">NIOZ-UU36</strain>
    </source>
</reference>